<evidence type="ECO:0000313" key="1">
    <source>
        <dbReference type="EMBL" id="NNG35866.1"/>
    </source>
</evidence>
<gene>
    <name evidence="1" type="ORF">HKD39_09115</name>
</gene>
<organism evidence="1 2">
    <name type="scientific">Nakamurella aerolata</name>
    <dbReference type="NCBI Taxonomy" id="1656892"/>
    <lineage>
        <taxon>Bacteria</taxon>
        <taxon>Bacillati</taxon>
        <taxon>Actinomycetota</taxon>
        <taxon>Actinomycetes</taxon>
        <taxon>Nakamurellales</taxon>
        <taxon>Nakamurellaceae</taxon>
        <taxon>Nakamurella</taxon>
    </lineage>
</organism>
<dbReference type="RefSeq" id="WP_171199559.1">
    <property type="nucleotide sequence ID" value="NZ_JABEND010000004.1"/>
</dbReference>
<protein>
    <submittedName>
        <fullName evidence="1">Uncharacterized protein</fullName>
    </submittedName>
</protein>
<proteinExistence type="predicted"/>
<name>A0A849A8C2_9ACTN</name>
<keyword evidence="2" id="KW-1185">Reference proteome</keyword>
<dbReference type="EMBL" id="JABEND010000004">
    <property type="protein sequence ID" value="NNG35866.1"/>
    <property type="molecule type" value="Genomic_DNA"/>
</dbReference>
<dbReference type="Proteomes" id="UP000562984">
    <property type="component" value="Unassembled WGS sequence"/>
</dbReference>
<sequence>MPAPPLVVSERRWERITGPRLLIDNVGDPRGHVERIVTSIRSADVPAQVAGVARRAD</sequence>
<evidence type="ECO:0000313" key="2">
    <source>
        <dbReference type="Proteomes" id="UP000562984"/>
    </source>
</evidence>
<reference evidence="1 2" key="1">
    <citation type="submission" date="2020-05" db="EMBL/GenBank/DDBJ databases">
        <title>Nakamurella sp. DB0629 isolated from air conditioner.</title>
        <authorList>
            <person name="Kim D.H."/>
            <person name="Kim D.-U."/>
        </authorList>
    </citation>
    <scope>NUCLEOTIDE SEQUENCE [LARGE SCALE GENOMIC DNA]</scope>
    <source>
        <strain evidence="1 2">DB0629</strain>
    </source>
</reference>
<comment type="caution">
    <text evidence="1">The sequence shown here is derived from an EMBL/GenBank/DDBJ whole genome shotgun (WGS) entry which is preliminary data.</text>
</comment>
<accession>A0A849A8C2</accession>
<dbReference type="AlphaFoldDB" id="A0A849A8C2"/>